<accession>A0ACB6R6E0</accession>
<comment type="caution">
    <text evidence="1">The sequence shown here is derived from an EMBL/GenBank/DDBJ whole genome shotgun (WGS) entry which is preliminary data.</text>
</comment>
<reference evidence="1" key="1">
    <citation type="journal article" date="2020" name="Stud. Mycol.">
        <title>101 Dothideomycetes genomes: a test case for predicting lifestyles and emergence of pathogens.</title>
        <authorList>
            <person name="Haridas S."/>
            <person name="Albert R."/>
            <person name="Binder M."/>
            <person name="Bloem J."/>
            <person name="Labutti K."/>
            <person name="Salamov A."/>
            <person name="Andreopoulos B."/>
            <person name="Baker S."/>
            <person name="Barry K."/>
            <person name="Bills G."/>
            <person name="Bluhm B."/>
            <person name="Cannon C."/>
            <person name="Castanera R."/>
            <person name="Culley D."/>
            <person name="Daum C."/>
            <person name="Ezra D."/>
            <person name="Gonzalez J."/>
            <person name="Henrissat B."/>
            <person name="Kuo A."/>
            <person name="Liang C."/>
            <person name="Lipzen A."/>
            <person name="Lutzoni F."/>
            <person name="Magnuson J."/>
            <person name="Mondo S."/>
            <person name="Nolan M."/>
            <person name="Ohm R."/>
            <person name="Pangilinan J."/>
            <person name="Park H.-J."/>
            <person name="Ramirez L."/>
            <person name="Alfaro M."/>
            <person name="Sun H."/>
            <person name="Tritt A."/>
            <person name="Yoshinaga Y."/>
            <person name="Zwiers L.-H."/>
            <person name="Turgeon B."/>
            <person name="Goodwin S."/>
            <person name="Spatafora J."/>
            <person name="Crous P."/>
            <person name="Grigoriev I."/>
        </authorList>
    </citation>
    <scope>NUCLEOTIDE SEQUENCE</scope>
    <source>
        <strain evidence="1">ATCC 200398</strain>
    </source>
</reference>
<name>A0ACB6R6E0_9PLEO</name>
<sequence length="516" mass="55780">MVLMAGVTEVPDSEDEFMTSSPVVTSISADRLSPAKDDALHAKDAFEAFGDDVSSIALKQVESLNQAQANIFANIDISSPTHSADLQSNEPPLQRREANPGNIETVQELECMQVEYSVTERIEILDPAVRNSEQKMSERVANAEVMEFVHPISQPGDNDGGTADSCVVSVDRPILTVQKSESTAEDESAKRQTISPDNEDTASMLKDLPSLEDKRTVSQQEIRPLRHSHLPVDATKLTGGELSFRPPHQESDRGMKEEVEAAIEKIHSSDERSLKDVEMADAGHEGRRTPQPQIDPSKDPSRRDETNLTELTIPALNASSQEHSLCGDGNRGTKPTTKATTAQDSQQRGSTSDISTRESDSAAKLRSLLEPNGSQTQNSPPNTTNLPEPQPQPESSPPVKPGSPLKSSSPSKSSQDLEELRAHRGTLIASLAALPNIQDAIAKTNASSTASSPSTAELTDAEVMAAANKIVKKHIKLLHEYNEIKDVGQGLMGLIADQRGVRIVEIQDEFGICAKD</sequence>
<evidence type="ECO:0000313" key="2">
    <source>
        <dbReference type="Proteomes" id="UP000799755"/>
    </source>
</evidence>
<dbReference type="EMBL" id="MU003498">
    <property type="protein sequence ID" value="KAF2474340.1"/>
    <property type="molecule type" value="Genomic_DNA"/>
</dbReference>
<keyword evidence="2" id="KW-1185">Reference proteome</keyword>
<protein>
    <submittedName>
        <fullName evidence="1">Uncharacterized protein</fullName>
    </submittedName>
</protein>
<evidence type="ECO:0000313" key="1">
    <source>
        <dbReference type="EMBL" id="KAF2474340.1"/>
    </source>
</evidence>
<organism evidence="1 2">
    <name type="scientific">Lindgomyces ingoldianus</name>
    <dbReference type="NCBI Taxonomy" id="673940"/>
    <lineage>
        <taxon>Eukaryota</taxon>
        <taxon>Fungi</taxon>
        <taxon>Dikarya</taxon>
        <taxon>Ascomycota</taxon>
        <taxon>Pezizomycotina</taxon>
        <taxon>Dothideomycetes</taxon>
        <taxon>Pleosporomycetidae</taxon>
        <taxon>Pleosporales</taxon>
        <taxon>Lindgomycetaceae</taxon>
        <taxon>Lindgomyces</taxon>
    </lineage>
</organism>
<proteinExistence type="predicted"/>
<dbReference type="Proteomes" id="UP000799755">
    <property type="component" value="Unassembled WGS sequence"/>
</dbReference>
<gene>
    <name evidence="1" type="ORF">BDR25DRAFT_392059</name>
</gene>